<organism evidence="2 3">
    <name type="scientific">Eimeria praecox</name>
    <dbReference type="NCBI Taxonomy" id="51316"/>
    <lineage>
        <taxon>Eukaryota</taxon>
        <taxon>Sar</taxon>
        <taxon>Alveolata</taxon>
        <taxon>Apicomplexa</taxon>
        <taxon>Conoidasida</taxon>
        <taxon>Coccidia</taxon>
        <taxon>Eucoccidiorida</taxon>
        <taxon>Eimeriorina</taxon>
        <taxon>Eimeriidae</taxon>
        <taxon>Eimeria</taxon>
    </lineage>
</organism>
<dbReference type="OrthoDB" id="10523151at2759"/>
<keyword evidence="3" id="KW-1185">Reference proteome</keyword>
<evidence type="ECO:0000313" key="2">
    <source>
        <dbReference type="EMBL" id="CDI77879.1"/>
    </source>
</evidence>
<gene>
    <name evidence="2" type="ORF">EPH_0007860</name>
</gene>
<evidence type="ECO:0000256" key="1">
    <source>
        <dbReference type="SAM" id="MobiDB-lite"/>
    </source>
</evidence>
<dbReference type="Proteomes" id="UP000018201">
    <property type="component" value="Unassembled WGS sequence"/>
</dbReference>
<name>U6GH03_9EIME</name>
<feature type="compositionally biased region" description="Basic and acidic residues" evidence="1">
    <location>
        <begin position="33"/>
        <end position="55"/>
    </location>
</feature>
<accession>U6GH03</accession>
<reference evidence="2" key="2">
    <citation type="submission" date="2013-10" db="EMBL/GenBank/DDBJ databases">
        <authorList>
            <person name="Aslett M."/>
        </authorList>
    </citation>
    <scope>NUCLEOTIDE SEQUENCE [LARGE SCALE GENOMIC DNA]</scope>
    <source>
        <strain evidence="2">Houghton</strain>
    </source>
</reference>
<feature type="region of interest" description="Disordered" evidence="1">
    <location>
        <begin position="1"/>
        <end position="118"/>
    </location>
</feature>
<protein>
    <submittedName>
        <fullName evidence="2">Uncharacterized protein</fullName>
    </submittedName>
</protein>
<evidence type="ECO:0000313" key="3">
    <source>
        <dbReference type="Proteomes" id="UP000018201"/>
    </source>
</evidence>
<sequence length="192" mass="21439">MGNETDAESRSAYEEAADSAAAQQTAGAQFELELTRDEVEETRQVEKMRSEKISLMEEASGSDEAPQKTGVQPDVEPIREHVEETQQAEHEPCERGTEEAEKSAYPIGEGVKTSRWREPGETAEFGRCGVLGSVRTTVVLRVDVDGSQCEAFFDTEASNSFLSQEKVDRLQLKARRPSEEYVYKGRWRGDAQ</sequence>
<dbReference type="VEuPathDB" id="ToxoDB:EPH_0007860"/>
<dbReference type="AlphaFoldDB" id="U6GH03"/>
<feature type="compositionally biased region" description="Low complexity" evidence="1">
    <location>
        <begin position="18"/>
        <end position="29"/>
    </location>
</feature>
<dbReference type="EMBL" id="HG691551">
    <property type="protein sequence ID" value="CDI77879.1"/>
    <property type="molecule type" value="Genomic_DNA"/>
</dbReference>
<proteinExistence type="predicted"/>
<feature type="compositionally biased region" description="Basic and acidic residues" evidence="1">
    <location>
        <begin position="76"/>
        <end position="102"/>
    </location>
</feature>
<reference evidence="2" key="1">
    <citation type="submission" date="2013-10" db="EMBL/GenBank/DDBJ databases">
        <title>Genomic analysis of the causative agents of coccidiosis in chickens.</title>
        <authorList>
            <person name="Reid A.J."/>
            <person name="Blake D."/>
            <person name="Billington K."/>
            <person name="Browne H."/>
            <person name="Dunn M."/>
            <person name="Hung S."/>
            <person name="Kawahara F."/>
            <person name="Miranda-Saavedra D."/>
            <person name="Mourier T."/>
            <person name="Nagra H."/>
            <person name="Otto T.D."/>
            <person name="Rawlings N."/>
            <person name="Sanchez A."/>
            <person name="Sanders M."/>
            <person name="Subramaniam C."/>
            <person name="Tay Y."/>
            <person name="Dear P."/>
            <person name="Doerig C."/>
            <person name="Gruber A."/>
            <person name="Parkinson J."/>
            <person name="Shirley M."/>
            <person name="Wan K.L."/>
            <person name="Berriman M."/>
            <person name="Tomley F."/>
            <person name="Pain A."/>
        </authorList>
    </citation>
    <scope>NUCLEOTIDE SEQUENCE [LARGE SCALE GENOMIC DNA]</scope>
    <source>
        <strain evidence="2">Houghton</strain>
    </source>
</reference>